<evidence type="ECO:0000313" key="5">
    <source>
        <dbReference type="Proteomes" id="UP000198670"/>
    </source>
</evidence>
<dbReference type="GO" id="GO:0004497">
    <property type="term" value="F:monooxygenase activity"/>
    <property type="evidence" value="ECO:0007669"/>
    <property type="project" value="UniProtKB-KW"/>
</dbReference>
<dbReference type="InterPro" id="IPR036188">
    <property type="entry name" value="FAD/NAD-bd_sf"/>
</dbReference>
<dbReference type="EMBL" id="FOQO01000001">
    <property type="protein sequence ID" value="SFH81913.1"/>
    <property type="molecule type" value="Genomic_DNA"/>
</dbReference>
<dbReference type="InterPro" id="IPR002938">
    <property type="entry name" value="FAD-bd"/>
</dbReference>
<dbReference type="OrthoDB" id="9766816at2"/>
<evidence type="ECO:0000313" key="4">
    <source>
        <dbReference type="EMBL" id="SFH81913.1"/>
    </source>
</evidence>
<proteinExistence type="predicted"/>
<dbReference type="Pfam" id="PF01494">
    <property type="entry name" value="FAD_binding_3"/>
    <property type="match status" value="1"/>
</dbReference>
<keyword evidence="5" id="KW-1185">Reference proteome</keyword>
<dbReference type="SUPFAM" id="SSF51905">
    <property type="entry name" value="FAD/NAD(P)-binding domain"/>
    <property type="match status" value="1"/>
</dbReference>
<gene>
    <name evidence="4" type="ORF">SAMN05444682_101323</name>
</gene>
<dbReference type="PRINTS" id="PR00420">
    <property type="entry name" value="RNGMNOXGNASE"/>
</dbReference>
<dbReference type="Proteomes" id="UP000198670">
    <property type="component" value="Unassembled WGS sequence"/>
</dbReference>
<reference evidence="4 5" key="1">
    <citation type="submission" date="2016-10" db="EMBL/GenBank/DDBJ databases">
        <authorList>
            <person name="de Groot N.N."/>
        </authorList>
    </citation>
    <scope>NUCLEOTIDE SEQUENCE [LARGE SCALE GENOMIC DNA]</scope>
    <source>
        <strain evidence="4 5">RK1</strain>
    </source>
</reference>
<dbReference type="Gene3D" id="3.50.50.60">
    <property type="entry name" value="FAD/NAD(P)-binding domain"/>
    <property type="match status" value="1"/>
</dbReference>
<keyword evidence="1" id="KW-0560">Oxidoreductase</keyword>
<keyword evidence="2" id="KW-0503">Monooxygenase</keyword>
<accession>A0A1I3D595</accession>
<sequence length="390" mass="43855">MKLDCEYAIIGGGVAGLSTAIALLDLKKDFLVFEQSAVLKGIGAGFGLAANAMQAFDCLGLRAEVEQIGYYTETYAILDPKGRILIAPDTQRLSSRYHQKNFTVHRADLHRYLLSKLPSERILLGKRLKRFEGFADTVLLSFEDGTSYRCRYLVVADGVRSIARQQLLPDAKPRYAGYTCWRATIANGNIGLRHGSETWGPKGRFGMTPLIHDRIYWYACMNAPQNSSKHKNYAVTDLLHNFRDYHDPIPEILSNTSDEDLLWNDIIDIKPLTRFAYGNILLIGDAAHATTPNMGQGACQALEDVAVLSQEIKQNSSIETAFKNFEIRRLKRTKYITDTSRQIGYAAQFTHPGMIAIRNTLLQLVPARWTQATLKKLLEVDFMAIPSFRE</sequence>
<dbReference type="InterPro" id="IPR050493">
    <property type="entry name" value="FAD-dep_Monooxygenase_BioMet"/>
</dbReference>
<dbReference type="RefSeq" id="WP_090623191.1">
    <property type="nucleotide sequence ID" value="NZ_FOQO01000001.1"/>
</dbReference>
<dbReference type="PANTHER" id="PTHR13789:SF309">
    <property type="entry name" value="PUTATIVE (AFU_ORTHOLOGUE AFUA_6G14510)-RELATED"/>
    <property type="match status" value="1"/>
</dbReference>
<dbReference type="NCBIfam" id="NF005243">
    <property type="entry name" value="PRK06753.1"/>
    <property type="match status" value="1"/>
</dbReference>
<evidence type="ECO:0000259" key="3">
    <source>
        <dbReference type="Pfam" id="PF01494"/>
    </source>
</evidence>
<protein>
    <submittedName>
        <fullName evidence="4">2-polyprenyl-6-methoxyphenol hydroxylase</fullName>
    </submittedName>
</protein>
<dbReference type="STRING" id="1477437.SAMN05444682_101323"/>
<evidence type="ECO:0000256" key="2">
    <source>
        <dbReference type="ARBA" id="ARBA00023033"/>
    </source>
</evidence>
<dbReference type="PANTHER" id="PTHR13789">
    <property type="entry name" value="MONOOXYGENASE"/>
    <property type="match status" value="1"/>
</dbReference>
<organism evidence="4 5">
    <name type="scientific">Parapedobacter indicus</name>
    <dbReference type="NCBI Taxonomy" id="1477437"/>
    <lineage>
        <taxon>Bacteria</taxon>
        <taxon>Pseudomonadati</taxon>
        <taxon>Bacteroidota</taxon>
        <taxon>Sphingobacteriia</taxon>
        <taxon>Sphingobacteriales</taxon>
        <taxon>Sphingobacteriaceae</taxon>
        <taxon>Parapedobacter</taxon>
    </lineage>
</organism>
<evidence type="ECO:0000256" key="1">
    <source>
        <dbReference type="ARBA" id="ARBA00023002"/>
    </source>
</evidence>
<feature type="domain" description="FAD-binding" evidence="3">
    <location>
        <begin position="5"/>
        <end position="312"/>
    </location>
</feature>
<dbReference type="GO" id="GO:0071949">
    <property type="term" value="F:FAD binding"/>
    <property type="evidence" value="ECO:0007669"/>
    <property type="project" value="InterPro"/>
</dbReference>
<dbReference type="AlphaFoldDB" id="A0A1I3D595"/>
<name>A0A1I3D595_9SPHI</name>